<dbReference type="GO" id="GO:0003677">
    <property type="term" value="F:DNA binding"/>
    <property type="evidence" value="ECO:0007669"/>
    <property type="project" value="UniProtKB-KW"/>
</dbReference>
<dbReference type="SMART" id="SM00347">
    <property type="entry name" value="HTH_MARR"/>
    <property type="match status" value="1"/>
</dbReference>
<comment type="caution">
    <text evidence="5">The sequence shown here is derived from an EMBL/GenBank/DDBJ whole genome shotgun (WGS) entry which is preliminary data.</text>
</comment>
<organism evidence="5 6">
    <name type="scientific">Candidatus Borkfalkia ceftriaxoniphila</name>
    <dbReference type="NCBI Taxonomy" id="2508949"/>
    <lineage>
        <taxon>Bacteria</taxon>
        <taxon>Bacillati</taxon>
        <taxon>Bacillota</taxon>
        <taxon>Clostridia</taxon>
        <taxon>Christensenellales</taxon>
        <taxon>Christensenellaceae</taxon>
        <taxon>Candidatus Borkfalkia</taxon>
    </lineage>
</organism>
<sequence>MDNKHIGYAVKSLHRRINQVIGRIPAIKENKNLTSVQIWILNFLFRNEGRDVFQKDIEAEFNTRRSTATELLKQMEKNGLIRRVCVDYDARLKKIVVTDHAEEIRKQIQTQIDKTEKTMTEGFTPAEIEAFFDYVERFKQNLAKCE</sequence>
<evidence type="ECO:0000256" key="1">
    <source>
        <dbReference type="ARBA" id="ARBA00023015"/>
    </source>
</evidence>
<dbReference type="PROSITE" id="PS50995">
    <property type="entry name" value="HTH_MARR_2"/>
    <property type="match status" value="1"/>
</dbReference>
<evidence type="ECO:0000256" key="3">
    <source>
        <dbReference type="ARBA" id="ARBA00023163"/>
    </source>
</evidence>
<keyword evidence="3" id="KW-0804">Transcription</keyword>
<gene>
    <name evidence="5" type="ORF">ESZ91_09540</name>
</gene>
<dbReference type="PANTHER" id="PTHR42756:SF1">
    <property type="entry name" value="TRANSCRIPTIONAL REPRESSOR OF EMRAB OPERON"/>
    <property type="match status" value="1"/>
</dbReference>
<keyword evidence="6" id="KW-1185">Reference proteome</keyword>
<dbReference type="Pfam" id="PF12802">
    <property type="entry name" value="MarR_2"/>
    <property type="match status" value="1"/>
</dbReference>
<evidence type="ECO:0000259" key="4">
    <source>
        <dbReference type="PROSITE" id="PS50995"/>
    </source>
</evidence>
<accession>A0A4Q2KAB4</accession>
<dbReference type="InterPro" id="IPR036388">
    <property type="entry name" value="WH-like_DNA-bd_sf"/>
</dbReference>
<dbReference type="InterPro" id="IPR036390">
    <property type="entry name" value="WH_DNA-bd_sf"/>
</dbReference>
<dbReference type="Gene3D" id="1.10.10.10">
    <property type="entry name" value="Winged helix-like DNA-binding domain superfamily/Winged helix DNA-binding domain"/>
    <property type="match status" value="1"/>
</dbReference>
<reference evidence="5 6" key="1">
    <citation type="journal article" date="2019" name="Gut">
        <title>Antibiotics-induced monodominance of a novel gut bacterial order.</title>
        <authorList>
            <person name="Hildebrand F."/>
            <person name="Moitinho-Silva L."/>
            <person name="Blasche S."/>
            <person name="Jahn M.T."/>
            <person name="Gossmann T.I."/>
            <person name="Heuerta-Cepas J."/>
            <person name="Hercog R."/>
            <person name="Luetge M."/>
            <person name="Bahram M."/>
            <person name="Pryszlak A."/>
            <person name="Alves R.J."/>
            <person name="Waszak S.M."/>
            <person name="Zhu A."/>
            <person name="Ye L."/>
            <person name="Costea P.I."/>
            <person name="Aalvink S."/>
            <person name="Belzer C."/>
            <person name="Forslund S.K."/>
            <person name="Sunagawa S."/>
            <person name="Hentschel U."/>
            <person name="Merten C."/>
            <person name="Patil K.R."/>
            <person name="Benes V."/>
            <person name="Bork P."/>
        </authorList>
    </citation>
    <scope>NUCLEOTIDE SEQUENCE [LARGE SCALE GENOMIC DNA]</scope>
    <source>
        <strain evidence="5 6">HDS1380</strain>
    </source>
</reference>
<dbReference type="GO" id="GO:0003700">
    <property type="term" value="F:DNA-binding transcription factor activity"/>
    <property type="evidence" value="ECO:0007669"/>
    <property type="project" value="InterPro"/>
</dbReference>
<dbReference type="OrthoDB" id="384891at2"/>
<dbReference type="AlphaFoldDB" id="A0A4Q2KAB4"/>
<evidence type="ECO:0000313" key="6">
    <source>
        <dbReference type="Proteomes" id="UP000291269"/>
    </source>
</evidence>
<name>A0A4Q2KAB4_9FIRM</name>
<proteinExistence type="predicted"/>
<evidence type="ECO:0000313" key="5">
    <source>
        <dbReference type="EMBL" id="RXZ58287.1"/>
    </source>
</evidence>
<dbReference type="Proteomes" id="UP000291269">
    <property type="component" value="Unassembled WGS sequence"/>
</dbReference>
<dbReference type="RefSeq" id="WP_129226640.1">
    <property type="nucleotide sequence ID" value="NZ_SDOZ01000003.1"/>
</dbReference>
<dbReference type="EMBL" id="SDOZ01000003">
    <property type="protein sequence ID" value="RXZ58287.1"/>
    <property type="molecule type" value="Genomic_DNA"/>
</dbReference>
<dbReference type="PANTHER" id="PTHR42756">
    <property type="entry name" value="TRANSCRIPTIONAL REGULATOR, MARR"/>
    <property type="match status" value="1"/>
</dbReference>
<keyword evidence="1" id="KW-0805">Transcription regulation</keyword>
<keyword evidence="2" id="KW-0238">DNA-binding</keyword>
<protein>
    <submittedName>
        <fullName evidence="5">MarR family transcriptional regulator</fullName>
    </submittedName>
</protein>
<feature type="domain" description="HTH marR-type" evidence="4">
    <location>
        <begin position="1"/>
        <end position="140"/>
    </location>
</feature>
<dbReference type="SUPFAM" id="SSF46785">
    <property type="entry name" value="Winged helix' DNA-binding domain"/>
    <property type="match status" value="1"/>
</dbReference>
<evidence type="ECO:0000256" key="2">
    <source>
        <dbReference type="ARBA" id="ARBA00023125"/>
    </source>
</evidence>
<dbReference type="InterPro" id="IPR000835">
    <property type="entry name" value="HTH_MarR-typ"/>
</dbReference>